<dbReference type="GO" id="GO:0061630">
    <property type="term" value="F:ubiquitin protein ligase activity"/>
    <property type="evidence" value="ECO:0007669"/>
    <property type="project" value="InterPro"/>
</dbReference>
<dbReference type="GO" id="GO:0008270">
    <property type="term" value="F:zinc ion binding"/>
    <property type="evidence" value="ECO:0007669"/>
    <property type="project" value="UniProtKB-KW"/>
</dbReference>
<dbReference type="Pfam" id="PF13639">
    <property type="entry name" value="zf-RING_2"/>
    <property type="match status" value="1"/>
</dbReference>
<dbReference type="GO" id="GO:0016020">
    <property type="term" value="C:membrane"/>
    <property type="evidence" value="ECO:0007669"/>
    <property type="project" value="UniProtKB-SubCell"/>
</dbReference>
<dbReference type="InterPro" id="IPR013083">
    <property type="entry name" value="Znf_RING/FYVE/PHD"/>
</dbReference>
<dbReference type="PANTHER" id="PTHR15860:SF0">
    <property type="entry name" value="LP20373P"/>
    <property type="match status" value="1"/>
</dbReference>
<keyword evidence="8 10" id="KW-0472">Membrane</keyword>
<gene>
    <name evidence="12" type="ORF">DICVIV_10168</name>
</gene>
<dbReference type="Gene3D" id="3.30.40.10">
    <property type="entry name" value="Zinc/RING finger domain, C3HC4 (zinc finger)"/>
    <property type="match status" value="1"/>
</dbReference>
<comment type="subcellular location">
    <subcellularLocation>
        <location evidence="1">Membrane</location>
        <topology evidence="1">Multi-pass membrane protein</topology>
    </subcellularLocation>
</comment>
<feature type="domain" description="RING-type" evidence="11">
    <location>
        <begin position="298"/>
        <end position="336"/>
    </location>
</feature>
<reference evidence="13" key="2">
    <citation type="journal article" date="2016" name="Sci. Rep.">
        <title>Dictyocaulus viviparus genome, variome and transcriptome elucidate lungworm biology and support future intervention.</title>
        <authorList>
            <person name="McNulty S.N."/>
            <person name="Strube C."/>
            <person name="Rosa B.A."/>
            <person name="Martin J.C."/>
            <person name="Tyagi R."/>
            <person name="Choi Y.J."/>
            <person name="Wang Q."/>
            <person name="Hallsworth Pepin K."/>
            <person name="Zhang X."/>
            <person name="Ozersky P."/>
            <person name="Wilson R.K."/>
            <person name="Sternberg P.W."/>
            <person name="Gasser R.B."/>
            <person name="Mitreva M."/>
        </authorList>
    </citation>
    <scope>NUCLEOTIDE SEQUENCE [LARGE SCALE GENOMIC DNA]</scope>
    <source>
        <strain evidence="13">HannoverDv2000</strain>
    </source>
</reference>
<accession>A0A0D8XN53</accession>
<organism evidence="12 13">
    <name type="scientific">Dictyocaulus viviparus</name>
    <name type="common">Bovine lungworm</name>
    <dbReference type="NCBI Taxonomy" id="29172"/>
    <lineage>
        <taxon>Eukaryota</taxon>
        <taxon>Metazoa</taxon>
        <taxon>Ecdysozoa</taxon>
        <taxon>Nematoda</taxon>
        <taxon>Chromadorea</taxon>
        <taxon>Rhabditida</taxon>
        <taxon>Rhabditina</taxon>
        <taxon>Rhabditomorpha</taxon>
        <taxon>Strongyloidea</taxon>
        <taxon>Metastrongylidae</taxon>
        <taxon>Dictyocaulus</taxon>
    </lineage>
</organism>
<dbReference type="PANTHER" id="PTHR15860">
    <property type="entry name" value="UNCHARACTERIZED RING FINGER-CONTAINING PROTEIN"/>
    <property type="match status" value="1"/>
</dbReference>
<keyword evidence="5" id="KW-0833">Ubl conjugation pathway</keyword>
<evidence type="ECO:0000256" key="3">
    <source>
        <dbReference type="ARBA" id="ARBA00022723"/>
    </source>
</evidence>
<keyword evidence="4 9" id="KW-0863">Zinc-finger</keyword>
<dbReference type="InterPro" id="IPR001841">
    <property type="entry name" value="Znf_RING"/>
</dbReference>
<evidence type="ECO:0000256" key="4">
    <source>
        <dbReference type="ARBA" id="ARBA00022771"/>
    </source>
</evidence>
<feature type="transmembrane region" description="Helical" evidence="10">
    <location>
        <begin position="171"/>
        <end position="194"/>
    </location>
</feature>
<evidence type="ECO:0000256" key="8">
    <source>
        <dbReference type="ARBA" id="ARBA00023136"/>
    </source>
</evidence>
<feature type="transmembrane region" description="Helical" evidence="10">
    <location>
        <begin position="100"/>
        <end position="117"/>
    </location>
</feature>
<evidence type="ECO:0000256" key="2">
    <source>
        <dbReference type="ARBA" id="ARBA00022692"/>
    </source>
</evidence>
<dbReference type="EMBL" id="KN716525">
    <property type="protein sequence ID" value="KJH43796.1"/>
    <property type="molecule type" value="Genomic_DNA"/>
</dbReference>
<protein>
    <submittedName>
        <fullName evidence="12">Zinc finger, C3HC4 type</fullName>
    </submittedName>
</protein>
<dbReference type="AlphaFoldDB" id="A0A0D8XN53"/>
<dbReference type="PROSITE" id="PS50089">
    <property type="entry name" value="ZF_RING_2"/>
    <property type="match status" value="1"/>
</dbReference>
<keyword evidence="2 10" id="KW-0812">Transmembrane</keyword>
<dbReference type="PROSITE" id="PS00518">
    <property type="entry name" value="ZF_RING_1"/>
    <property type="match status" value="1"/>
</dbReference>
<feature type="transmembrane region" description="Helical" evidence="10">
    <location>
        <begin position="73"/>
        <end position="94"/>
    </location>
</feature>
<sequence>MEQNGSPIEASSAYLIDQEHYGLQQRVEAAASRVLLSHSDCTNLLDVRIDVDASESVTGQPGSSNANTSSPNVLCTMVNAVIPFVLLFSLKMVFENFLSIFRIITTFGGFVVIDIKVQQLFSAARPSTSLRITTVLLFVLLFYLTYGLYIYDDGFNMKSTLLLQYAGLAHHSFFFTLFILILTDTFVKFVVAGFKMLLCFSGLSKVMKRRISQFLEYVSQMYRCIIPVPQWAYYFIGMEDSLIAVYFNGALLLFYGILKMLELYGLVQLTMKSAFRMVYSTSYGISPTIDEINKAGICSICHENFSSPAKLSCSHIFCVSCIYTWLESENTCPVCRAVVEKKDNSWKSGATSKGIRLC</sequence>
<dbReference type="InterPro" id="IPR044235">
    <property type="entry name" value="RNFT1/2"/>
</dbReference>
<evidence type="ECO:0000259" key="11">
    <source>
        <dbReference type="PROSITE" id="PS50089"/>
    </source>
</evidence>
<evidence type="ECO:0000256" key="1">
    <source>
        <dbReference type="ARBA" id="ARBA00004141"/>
    </source>
</evidence>
<proteinExistence type="predicted"/>
<reference evidence="12 13" key="1">
    <citation type="submission" date="2013-11" db="EMBL/GenBank/DDBJ databases">
        <title>Draft genome of the bovine lungworm Dictyocaulus viviparus.</title>
        <authorList>
            <person name="Mitreva M."/>
        </authorList>
    </citation>
    <scope>NUCLEOTIDE SEQUENCE [LARGE SCALE GENOMIC DNA]</scope>
    <source>
        <strain evidence="12 13">HannoverDv2000</strain>
    </source>
</reference>
<dbReference type="GO" id="GO:1904294">
    <property type="term" value="P:positive regulation of ERAD pathway"/>
    <property type="evidence" value="ECO:0007669"/>
    <property type="project" value="InterPro"/>
</dbReference>
<name>A0A0D8XN53_DICVI</name>
<evidence type="ECO:0000256" key="9">
    <source>
        <dbReference type="PROSITE-ProRule" id="PRU00175"/>
    </source>
</evidence>
<evidence type="ECO:0000313" key="12">
    <source>
        <dbReference type="EMBL" id="KJH43796.1"/>
    </source>
</evidence>
<feature type="transmembrane region" description="Helical" evidence="10">
    <location>
        <begin position="129"/>
        <end position="151"/>
    </location>
</feature>
<dbReference type="Proteomes" id="UP000053766">
    <property type="component" value="Unassembled WGS sequence"/>
</dbReference>
<evidence type="ECO:0000313" key="13">
    <source>
        <dbReference type="Proteomes" id="UP000053766"/>
    </source>
</evidence>
<keyword evidence="6" id="KW-0862">Zinc</keyword>
<keyword evidence="3" id="KW-0479">Metal-binding</keyword>
<evidence type="ECO:0000256" key="7">
    <source>
        <dbReference type="ARBA" id="ARBA00022989"/>
    </source>
</evidence>
<dbReference type="SUPFAM" id="SSF57850">
    <property type="entry name" value="RING/U-box"/>
    <property type="match status" value="1"/>
</dbReference>
<feature type="transmembrane region" description="Helical" evidence="10">
    <location>
        <begin position="242"/>
        <end position="267"/>
    </location>
</feature>
<evidence type="ECO:0000256" key="5">
    <source>
        <dbReference type="ARBA" id="ARBA00022786"/>
    </source>
</evidence>
<keyword evidence="13" id="KW-1185">Reference proteome</keyword>
<evidence type="ECO:0000256" key="10">
    <source>
        <dbReference type="SAM" id="Phobius"/>
    </source>
</evidence>
<evidence type="ECO:0000256" key="6">
    <source>
        <dbReference type="ARBA" id="ARBA00022833"/>
    </source>
</evidence>
<keyword evidence="7 10" id="KW-1133">Transmembrane helix</keyword>
<dbReference type="SMART" id="SM00184">
    <property type="entry name" value="RING"/>
    <property type="match status" value="1"/>
</dbReference>
<dbReference type="OrthoDB" id="9049620at2759"/>
<dbReference type="InterPro" id="IPR017907">
    <property type="entry name" value="Znf_RING_CS"/>
</dbReference>